<dbReference type="Gramene" id="TraesSTA2D03G01075150.1">
    <property type="protein sequence ID" value="TraesSTA2D03G01075150.1"/>
    <property type="gene ID" value="TraesSTA2D03G01075150"/>
</dbReference>
<dbReference type="InterPro" id="IPR001128">
    <property type="entry name" value="Cyt_P450"/>
</dbReference>
<dbReference type="Gramene" id="TraesJULUn03G04569700.1">
    <property type="protein sequence ID" value="TraesJULUn03G04569700.1"/>
    <property type="gene ID" value="TraesJULUn03G04569700"/>
</dbReference>
<dbReference type="Gramene" id="TraesKAR2D01G0007470.1">
    <property type="protein sequence ID" value="cds.TraesKAR2D01G0007470.1"/>
    <property type="gene ID" value="TraesKAR2D01G0007470"/>
</dbReference>
<evidence type="ECO:0000256" key="10">
    <source>
        <dbReference type="PIRSR" id="PIRSR602401-1"/>
    </source>
</evidence>
<dbReference type="InterPro" id="IPR002401">
    <property type="entry name" value="Cyt_P450_E_grp-I"/>
</dbReference>
<dbReference type="GO" id="GO:0005506">
    <property type="term" value="F:iron ion binding"/>
    <property type="evidence" value="ECO:0007669"/>
    <property type="project" value="InterPro"/>
</dbReference>
<dbReference type="Proteomes" id="UP000280104">
    <property type="component" value="Chromosome II"/>
</dbReference>
<feature type="binding site" description="axial binding residue" evidence="10">
    <location>
        <position position="450"/>
    </location>
    <ligand>
        <name>heme</name>
        <dbReference type="ChEBI" id="CHEBI:30413"/>
    </ligand>
    <ligandPart>
        <name>Fe</name>
        <dbReference type="ChEBI" id="CHEBI:18248"/>
    </ligandPart>
</feature>
<reference evidence="13 14" key="1">
    <citation type="submission" date="2018-05" db="EMBL/GenBank/DDBJ databases">
        <authorList>
            <person name="Thind KAUR A."/>
        </authorList>
    </citation>
    <scope>NUCLEOTIDE SEQUENCE [LARGE SCALE GENOMIC DNA]</scope>
</reference>
<evidence type="ECO:0000256" key="4">
    <source>
        <dbReference type="ARBA" id="ARBA00022692"/>
    </source>
</evidence>
<dbReference type="Gene3D" id="1.10.630.10">
    <property type="entry name" value="Cytochrome P450"/>
    <property type="match status" value="1"/>
</dbReference>
<keyword evidence="6 12" id="KW-1133">Transmembrane helix</keyword>
<evidence type="ECO:0000256" key="9">
    <source>
        <dbReference type="ARBA" id="ARBA00023033"/>
    </source>
</evidence>
<dbReference type="GO" id="GO:0004497">
    <property type="term" value="F:monooxygenase activity"/>
    <property type="evidence" value="ECO:0007669"/>
    <property type="project" value="UniProtKB-KW"/>
</dbReference>
<evidence type="ECO:0000256" key="7">
    <source>
        <dbReference type="ARBA" id="ARBA00023002"/>
    </source>
</evidence>
<dbReference type="Gramene" id="TraesLAC2D03G01038660.1">
    <property type="protein sequence ID" value="TraesLAC2D03G01038660.1"/>
    <property type="gene ID" value="TraesLAC2D03G01038660"/>
</dbReference>
<dbReference type="Gramene" id="TraesARIUn03G04618020.1">
    <property type="protein sequence ID" value="TraesARIUn03G04618020.1"/>
    <property type="gene ID" value="TraesARIUn03G04618020"/>
</dbReference>
<dbReference type="GO" id="GO:0016705">
    <property type="term" value="F:oxidoreductase activity, acting on paired donors, with incorporation or reduction of molecular oxygen"/>
    <property type="evidence" value="ECO:0007669"/>
    <property type="project" value="InterPro"/>
</dbReference>
<dbReference type="SUPFAM" id="SSF48264">
    <property type="entry name" value="Cytochrome P450"/>
    <property type="match status" value="1"/>
</dbReference>
<protein>
    <submittedName>
        <fullName evidence="13">Uncharacterized protein</fullName>
    </submittedName>
</protein>
<evidence type="ECO:0000256" key="5">
    <source>
        <dbReference type="ARBA" id="ARBA00022723"/>
    </source>
</evidence>
<keyword evidence="5 10" id="KW-0479">Metal-binding</keyword>
<dbReference type="Gramene" id="TraesKAR2D01G0007210.1">
    <property type="protein sequence ID" value="cds.TraesKAR2D01G0007210.1"/>
    <property type="gene ID" value="TraesKAR2D01G0007210"/>
</dbReference>
<dbReference type="Gramene" id="TraesKAR2D01G0007330.1">
    <property type="protein sequence ID" value="cds.TraesKAR2D01G0007330.1"/>
    <property type="gene ID" value="TraesKAR2D01G0007330"/>
</dbReference>
<dbReference type="Gramene" id="TraesJAG2D03G01090160.1">
    <property type="protein sequence ID" value="TraesJAG2D03G01090160.1"/>
    <property type="gene ID" value="TraesJAG2D03G01090160"/>
</dbReference>
<comment type="similarity">
    <text evidence="2 11">Belongs to the cytochrome P450 family.</text>
</comment>
<organism evidence="13 14">
    <name type="scientific">Triticum aestivum</name>
    <name type="common">Wheat</name>
    <dbReference type="NCBI Taxonomy" id="4565"/>
    <lineage>
        <taxon>Eukaryota</taxon>
        <taxon>Viridiplantae</taxon>
        <taxon>Streptophyta</taxon>
        <taxon>Embryophyta</taxon>
        <taxon>Tracheophyta</taxon>
        <taxon>Spermatophyta</taxon>
        <taxon>Magnoliopsida</taxon>
        <taxon>Liliopsida</taxon>
        <taxon>Poales</taxon>
        <taxon>Poaceae</taxon>
        <taxon>BOP clade</taxon>
        <taxon>Pooideae</taxon>
        <taxon>Triticodae</taxon>
        <taxon>Triticeae</taxon>
        <taxon>Triticinae</taxon>
        <taxon>Triticum</taxon>
    </lineage>
</organism>
<evidence type="ECO:0000313" key="14">
    <source>
        <dbReference type="Proteomes" id="UP000280104"/>
    </source>
</evidence>
<dbReference type="InterPro" id="IPR017972">
    <property type="entry name" value="Cyt_P450_CS"/>
</dbReference>
<proteinExistence type="inferred from homology"/>
<comment type="cofactor">
    <cofactor evidence="1 10">
        <name>heme</name>
        <dbReference type="ChEBI" id="CHEBI:30413"/>
    </cofactor>
</comment>
<keyword evidence="7 11" id="KW-0560">Oxidoreductase</keyword>
<dbReference type="Gramene" id="TraesARIUn03G04622330.1">
    <property type="protein sequence ID" value="TraesARIUn03G04622330.1"/>
    <property type="gene ID" value="TraesARIUn03G04622330"/>
</dbReference>
<dbReference type="AlphaFoldDB" id="A0A7H4LAC6"/>
<dbReference type="InterPro" id="IPR036396">
    <property type="entry name" value="Cyt_P450_sf"/>
</dbReference>
<dbReference type="PRINTS" id="PR00463">
    <property type="entry name" value="EP450I"/>
</dbReference>
<keyword evidence="4 12" id="KW-0812">Transmembrane</keyword>
<dbReference type="FunFam" id="1.10.630.10:FF:000064">
    <property type="entry name" value="Cytochrome P450 monooxygenase"/>
    <property type="match status" value="1"/>
</dbReference>
<keyword evidence="8 10" id="KW-0408">Iron</keyword>
<name>A0A7H4LAC6_WHEAT</name>
<keyword evidence="12" id="KW-0472">Membrane</keyword>
<dbReference type="Gramene" id="TraesPARA_EIv1.0_0627530.1">
    <property type="protein sequence ID" value="TraesPARA_EIv1.0_0627530.1.CDS"/>
    <property type="gene ID" value="TraesPARA_EIv1.0_0627530"/>
</dbReference>
<evidence type="ECO:0000256" key="11">
    <source>
        <dbReference type="RuleBase" id="RU000461"/>
    </source>
</evidence>
<dbReference type="Gramene" id="TraesLDM2D03G01087800.1">
    <property type="protein sequence ID" value="TraesLDM2D03G01087800.1"/>
    <property type="gene ID" value="TraesLDM2D03G01087800"/>
</dbReference>
<evidence type="ECO:0000256" key="3">
    <source>
        <dbReference type="ARBA" id="ARBA00022617"/>
    </source>
</evidence>
<evidence type="ECO:0000256" key="12">
    <source>
        <dbReference type="SAM" id="Phobius"/>
    </source>
</evidence>
<evidence type="ECO:0000313" key="13">
    <source>
        <dbReference type="EMBL" id="SPT15564.1"/>
    </source>
</evidence>
<dbReference type="PROSITE" id="PS00086">
    <property type="entry name" value="CYTOCHROME_P450"/>
    <property type="match status" value="1"/>
</dbReference>
<evidence type="ECO:0000256" key="6">
    <source>
        <dbReference type="ARBA" id="ARBA00022989"/>
    </source>
</evidence>
<dbReference type="PRINTS" id="PR00385">
    <property type="entry name" value="P450"/>
</dbReference>
<dbReference type="Gramene" id="TraesMAC2D03G01085460.1">
    <property type="protein sequence ID" value="TraesMAC2D03G01085460.1"/>
    <property type="gene ID" value="TraesMAC2D03G01085460"/>
</dbReference>
<dbReference type="GO" id="GO:0020037">
    <property type="term" value="F:heme binding"/>
    <property type="evidence" value="ECO:0007669"/>
    <property type="project" value="InterPro"/>
</dbReference>
<dbReference type="Gramene" id="TraesNOR2D03G01098350.1">
    <property type="protein sequence ID" value="TraesNOR2D03G01098350.1"/>
    <property type="gene ID" value="TraesNOR2D03G01098350"/>
</dbReference>
<keyword evidence="3 10" id="KW-0349">Heme</keyword>
<accession>A0A7H4LAC6</accession>
<evidence type="ECO:0000256" key="8">
    <source>
        <dbReference type="ARBA" id="ARBA00023004"/>
    </source>
</evidence>
<feature type="transmembrane region" description="Helical" evidence="12">
    <location>
        <begin position="6"/>
        <end position="26"/>
    </location>
</feature>
<evidence type="ECO:0000256" key="1">
    <source>
        <dbReference type="ARBA" id="ARBA00001971"/>
    </source>
</evidence>
<dbReference type="Gramene" id="TraesKAR2D01G0007090.1">
    <property type="protein sequence ID" value="cds.TraesKAR2D01G0007090.1"/>
    <property type="gene ID" value="TraesKAR2D01G0007090"/>
</dbReference>
<dbReference type="PANTHER" id="PTHR47955:SF19">
    <property type="entry name" value="CYTOCHROME P450 71A9-LIKE ISOFORM X1"/>
    <property type="match status" value="1"/>
</dbReference>
<dbReference type="EMBL" id="LS480641">
    <property type="protein sequence ID" value="SPT15564.1"/>
    <property type="molecule type" value="Genomic_DNA"/>
</dbReference>
<dbReference type="PANTHER" id="PTHR47955">
    <property type="entry name" value="CYTOCHROME P450 FAMILY 71 PROTEIN"/>
    <property type="match status" value="1"/>
</dbReference>
<evidence type="ECO:0000256" key="2">
    <source>
        <dbReference type="ARBA" id="ARBA00010617"/>
    </source>
</evidence>
<dbReference type="Gramene" id="TraesPARA_EIv1.0_0627370.1">
    <property type="protein sequence ID" value="TraesPARA_EIv1.0_0627370.1.CDS"/>
    <property type="gene ID" value="TraesPARA_EIv1.0_0627370"/>
</dbReference>
<dbReference type="Pfam" id="PF00067">
    <property type="entry name" value="p450"/>
    <property type="match status" value="1"/>
</dbReference>
<sequence length="512" mass="56777">MDQHSYGFGLAAVGTILISFVLYLLLGAKDNRSKLPPGPWNLPVVGSLHHFVGTLPHHALLRLSRRYGPLMLLRVGEVSSVVVSTPEAAMEVLKTNDLVFASRPSRPTSDIVSCGGKGIIFTPYGDHWRLMRKICIVEVLSARQVRRIDSIMQDEIAKLVSSIVAASSASPAAIINLSKAMVELTNNIITRAVFGGKCPQQETYLGELHPLLMLVGGFHLVDLFPSSLLVRLLSRATSHLRSCHSRIQRILGDILVERKEKEAASDSAGRRDDEDLLDVLLRLQKEDTLNFPLTSEIIGAVIFDIFAAATDTSATTLEWAMSELIRNPEVMTRTKLEVRQISLAPGQSMITSADLGNLHYLRRVIKETLRLHPPAAVIRRAARERCQVMGYNIPKDIPVMINLFAVGRDARHWGQDAAEFRPERFDAMNVEYSPGSQMEFIPFGFGRRQCPGARMATTTIELVLANLLYQFDWAIPGGTSPESLEMSEVFGLTVRRSSNLCLQAANRRPQLH</sequence>
<keyword evidence="9 11" id="KW-0503">Monooxygenase</keyword>
<dbReference type="Gramene" id="TraesPARA_EIv1.0_0627460.1">
    <property type="protein sequence ID" value="TraesPARA_EIv1.0_0627460.1.CDS"/>
    <property type="gene ID" value="TraesPARA_EIv1.0_0627460"/>
</dbReference>
<gene>
    <name evidence="13" type="ORF">CAMPLR22A2D_LOCUS153</name>
</gene>